<keyword evidence="2" id="KW-0732">Signal</keyword>
<dbReference type="STRING" id="1797298.A2988_04050"/>
<dbReference type="SUPFAM" id="SSF88713">
    <property type="entry name" value="Glycoside hydrolase/deacetylase"/>
    <property type="match status" value="1"/>
</dbReference>
<name>A0A1F5BVM9_9BACT</name>
<dbReference type="PANTHER" id="PTHR34216:SF3">
    <property type="entry name" value="POLY-BETA-1,6-N-ACETYL-D-GLUCOSAMINE N-DEACETYLASE"/>
    <property type="match status" value="1"/>
</dbReference>
<comment type="subcellular location">
    <subcellularLocation>
        <location evidence="1">Secreted</location>
    </subcellularLocation>
</comment>
<dbReference type="AlphaFoldDB" id="A0A1F5BVM9"/>
<evidence type="ECO:0000313" key="4">
    <source>
        <dbReference type="EMBL" id="OGD34646.1"/>
    </source>
</evidence>
<evidence type="ECO:0000256" key="2">
    <source>
        <dbReference type="ARBA" id="ARBA00022729"/>
    </source>
</evidence>
<dbReference type="GO" id="GO:0016810">
    <property type="term" value="F:hydrolase activity, acting on carbon-nitrogen (but not peptide) bonds"/>
    <property type="evidence" value="ECO:0007669"/>
    <property type="project" value="InterPro"/>
</dbReference>
<dbReference type="Gene3D" id="3.20.20.370">
    <property type="entry name" value="Glycoside hydrolase/deacetylase"/>
    <property type="match status" value="1"/>
</dbReference>
<dbReference type="Proteomes" id="UP000176650">
    <property type="component" value="Unassembled WGS sequence"/>
</dbReference>
<dbReference type="GO" id="GO:0005576">
    <property type="term" value="C:extracellular region"/>
    <property type="evidence" value="ECO:0007669"/>
    <property type="project" value="UniProtKB-SubCell"/>
</dbReference>
<dbReference type="EMBL" id="MEYS01000001">
    <property type="protein sequence ID" value="OGD34646.1"/>
    <property type="molecule type" value="Genomic_DNA"/>
</dbReference>
<proteinExistence type="predicted"/>
<organism evidence="4 5">
    <name type="scientific">Candidatus Azambacteria bacterium RIFCSPLOWO2_01_FULL_46_25</name>
    <dbReference type="NCBI Taxonomy" id="1797298"/>
    <lineage>
        <taxon>Bacteria</taxon>
        <taxon>Candidatus Azamiibacteriota</taxon>
    </lineage>
</organism>
<protein>
    <recommendedName>
        <fullName evidence="3">NodB homology domain-containing protein</fullName>
    </recommendedName>
</protein>
<gene>
    <name evidence="4" type="ORF">A2988_04050</name>
</gene>
<dbReference type="PROSITE" id="PS51677">
    <property type="entry name" value="NODB"/>
    <property type="match status" value="1"/>
</dbReference>
<accession>A0A1F5BVM9</accession>
<feature type="domain" description="NodB homology" evidence="3">
    <location>
        <begin position="75"/>
        <end position="244"/>
    </location>
</feature>
<dbReference type="GO" id="GO:0005975">
    <property type="term" value="P:carbohydrate metabolic process"/>
    <property type="evidence" value="ECO:0007669"/>
    <property type="project" value="InterPro"/>
</dbReference>
<dbReference type="PANTHER" id="PTHR34216">
    <property type="match status" value="1"/>
</dbReference>
<dbReference type="InterPro" id="IPR051398">
    <property type="entry name" value="Polysacch_Deacetylase"/>
</dbReference>
<dbReference type="Pfam" id="PF01522">
    <property type="entry name" value="Polysacc_deac_1"/>
    <property type="match status" value="1"/>
</dbReference>
<evidence type="ECO:0000313" key="5">
    <source>
        <dbReference type="Proteomes" id="UP000176650"/>
    </source>
</evidence>
<comment type="caution">
    <text evidence="4">The sequence shown here is derived from an EMBL/GenBank/DDBJ whole genome shotgun (WGS) entry which is preliminary data.</text>
</comment>
<evidence type="ECO:0000256" key="1">
    <source>
        <dbReference type="ARBA" id="ARBA00004613"/>
    </source>
</evidence>
<reference evidence="4 5" key="1">
    <citation type="journal article" date="2016" name="Nat. Commun.">
        <title>Thousands of microbial genomes shed light on interconnected biogeochemical processes in an aquifer system.</title>
        <authorList>
            <person name="Anantharaman K."/>
            <person name="Brown C.T."/>
            <person name="Hug L.A."/>
            <person name="Sharon I."/>
            <person name="Castelle C.J."/>
            <person name="Probst A.J."/>
            <person name="Thomas B.C."/>
            <person name="Singh A."/>
            <person name="Wilkins M.J."/>
            <person name="Karaoz U."/>
            <person name="Brodie E.L."/>
            <person name="Williams K.H."/>
            <person name="Hubbard S.S."/>
            <person name="Banfield J.F."/>
        </authorList>
    </citation>
    <scope>NUCLEOTIDE SEQUENCE [LARGE SCALE GENOMIC DNA]</scope>
</reference>
<sequence>MRTLIKNMAYRAVSLLPAKGAVILMYHSVSENRKLFTVTPDDFARQMRYLHEHGFRITRLKDVMALARKNALPPKSVVLTFDDGYEDNYANAFPVLKKYRFPATIFVTTAFIGGGTTRQGAFVDILSEEHIREMARSGLVVFGSHAHHHVKLARLAEEKIEDELATSKKTLEGVIGAPVDTFAHPYGNFDERVQKIVAKHYAIACGVKKGRITSSSDVLLLPRNSIDSEVTLTQFKGIARFGRL</sequence>
<evidence type="ECO:0000259" key="3">
    <source>
        <dbReference type="PROSITE" id="PS51677"/>
    </source>
</evidence>
<dbReference type="CDD" id="cd10918">
    <property type="entry name" value="CE4_NodB_like_5s_6s"/>
    <property type="match status" value="1"/>
</dbReference>
<dbReference type="InterPro" id="IPR002509">
    <property type="entry name" value="NODB_dom"/>
</dbReference>
<dbReference type="InterPro" id="IPR011330">
    <property type="entry name" value="Glyco_hydro/deAcase_b/a-brl"/>
</dbReference>